<evidence type="ECO:0000256" key="8">
    <source>
        <dbReference type="ARBA" id="ARBA00048679"/>
    </source>
</evidence>
<comment type="catalytic activity">
    <reaction evidence="7">
        <text>L-threonyl-[protein] + ATP = O-phospho-L-threonyl-[protein] + ADP + H(+)</text>
        <dbReference type="Rhea" id="RHEA:46608"/>
        <dbReference type="Rhea" id="RHEA-COMP:11060"/>
        <dbReference type="Rhea" id="RHEA-COMP:11605"/>
        <dbReference type="ChEBI" id="CHEBI:15378"/>
        <dbReference type="ChEBI" id="CHEBI:30013"/>
        <dbReference type="ChEBI" id="CHEBI:30616"/>
        <dbReference type="ChEBI" id="CHEBI:61977"/>
        <dbReference type="ChEBI" id="CHEBI:456216"/>
        <dbReference type="EC" id="2.7.11.1"/>
    </reaction>
</comment>
<dbReference type="AlphaFoldDB" id="A0A550C774"/>
<evidence type="ECO:0000259" key="11">
    <source>
        <dbReference type="PROSITE" id="PS50011"/>
    </source>
</evidence>
<dbReference type="PANTHER" id="PTHR43895:SF32">
    <property type="entry name" value="SERINE_THREONINE-PROTEIN KINASE CHK1"/>
    <property type="match status" value="1"/>
</dbReference>
<name>A0A550C774_9AGAR</name>
<dbReference type="Pfam" id="PF00069">
    <property type="entry name" value="Pkinase"/>
    <property type="match status" value="1"/>
</dbReference>
<evidence type="ECO:0000256" key="10">
    <source>
        <dbReference type="RuleBase" id="RU000304"/>
    </source>
</evidence>
<dbReference type="InterPro" id="IPR000719">
    <property type="entry name" value="Prot_kinase_dom"/>
</dbReference>
<reference evidence="12 13" key="1">
    <citation type="journal article" date="2019" name="New Phytol.">
        <title>Comparative genomics reveals unique wood-decay strategies and fruiting body development in the Schizophyllaceae.</title>
        <authorList>
            <person name="Almasi E."/>
            <person name="Sahu N."/>
            <person name="Krizsan K."/>
            <person name="Balint B."/>
            <person name="Kovacs G.M."/>
            <person name="Kiss B."/>
            <person name="Cseklye J."/>
            <person name="Drula E."/>
            <person name="Henrissat B."/>
            <person name="Nagy I."/>
            <person name="Chovatia M."/>
            <person name="Adam C."/>
            <person name="LaButti K."/>
            <person name="Lipzen A."/>
            <person name="Riley R."/>
            <person name="Grigoriev I.V."/>
            <person name="Nagy L.G."/>
        </authorList>
    </citation>
    <scope>NUCLEOTIDE SEQUENCE [LARGE SCALE GENOMIC DNA]</scope>
    <source>
        <strain evidence="12 13">NL-1724</strain>
    </source>
</reference>
<dbReference type="PANTHER" id="PTHR43895">
    <property type="entry name" value="CALCIUM/CALMODULIN-DEPENDENT PROTEIN KINASE KINASE-RELATED"/>
    <property type="match status" value="1"/>
</dbReference>
<dbReference type="GO" id="GO:0007165">
    <property type="term" value="P:signal transduction"/>
    <property type="evidence" value="ECO:0007669"/>
    <property type="project" value="TreeGrafter"/>
</dbReference>
<dbReference type="GO" id="GO:0004674">
    <property type="term" value="F:protein serine/threonine kinase activity"/>
    <property type="evidence" value="ECO:0007669"/>
    <property type="project" value="UniProtKB-KW"/>
</dbReference>
<dbReference type="Gene3D" id="1.10.510.10">
    <property type="entry name" value="Transferase(Phosphotransferase) domain 1"/>
    <property type="match status" value="1"/>
</dbReference>
<evidence type="ECO:0000256" key="4">
    <source>
        <dbReference type="ARBA" id="ARBA00022741"/>
    </source>
</evidence>
<keyword evidence="3" id="KW-0808">Transferase</keyword>
<keyword evidence="4 9" id="KW-0547">Nucleotide-binding</keyword>
<sequence>MMSSAKSSSLPLVTYQPGHVLAGRYTIEKTIGKGSFGAVYRALDSNLLHTVAIKVQRKQPLDSHVYTRVRREFIIHATLSLHPNIISFLDAPDTPDAYCFVLEYMPNDLCTLIGEKVYIGRTELIKNCFLQVVDAVAHCHTKGVYHRDIKPENILVSADHQTWYLTDFGLAATSPTSGVGTGTRQFMAPEVVGDPEFSTGYVWNANADVWALGMTLIAVTTGRFPWSIAKREDRGFADFLNSPSSALDACHISPSLRNILLDVFCTHPLHRPSIDEFAARIRGVFSFYSGFDEDMTDAKVDRLEDEEESGLVSTDAGDAPPVLVITAPEERDDVLLHAARHWRAPRPDSEYRRYDSIPALAHGSMSEQSSAIVTPDIFPTHPGFDVPPFALDADFEPKACLPDTDRAPGLAAILGEDAVEISGLYSSDKWSRTEGLWRIGTERHWDIVLA</sequence>
<comment type="caution">
    <text evidence="12">The sequence shown here is derived from an EMBL/GenBank/DDBJ whole genome shotgun (WGS) entry which is preliminary data.</text>
</comment>
<protein>
    <recommendedName>
        <fullName evidence="1">non-specific serine/threonine protein kinase</fullName>
        <ecNumber evidence="1">2.7.11.1</ecNumber>
    </recommendedName>
</protein>
<dbReference type="InterPro" id="IPR008271">
    <property type="entry name" value="Ser/Thr_kinase_AS"/>
</dbReference>
<keyword evidence="6 9" id="KW-0067">ATP-binding</keyword>
<feature type="binding site" evidence="9">
    <location>
        <position position="54"/>
    </location>
    <ligand>
        <name>ATP</name>
        <dbReference type="ChEBI" id="CHEBI:30616"/>
    </ligand>
</feature>
<gene>
    <name evidence="12" type="ORF">BD626DRAFT_127889</name>
</gene>
<evidence type="ECO:0000256" key="5">
    <source>
        <dbReference type="ARBA" id="ARBA00022777"/>
    </source>
</evidence>
<evidence type="ECO:0000256" key="3">
    <source>
        <dbReference type="ARBA" id="ARBA00022679"/>
    </source>
</evidence>
<organism evidence="12 13">
    <name type="scientific">Schizophyllum amplum</name>
    <dbReference type="NCBI Taxonomy" id="97359"/>
    <lineage>
        <taxon>Eukaryota</taxon>
        <taxon>Fungi</taxon>
        <taxon>Dikarya</taxon>
        <taxon>Basidiomycota</taxon>
        <taxon>Agaricomycotina</taxon>
        <taxon>Agaricomycetes</taxon>
        <taxon>Agaricomycetidae</taxon>
        <taxon>Agaricales</taxon>
        <taxon>Schizophyllaceae</taxon>
        <taxon>Schizophyllum</taxon>
    </lineage>
</organism>
<feature type="domain" description="Protein kinase" evidence="11">
    <location>
        <begin position="25"/>
        <end position="288"/>
    </location>
</feature>
<keyword evidence="2 10" id="KW-0723">Serine/threonine-protein kinase</keyword>
<comment type="catalytic activity">
    <reaction evidence="8">
        <text>L-seryl-[protein] + ATP = O-phospho-L-seryl-[protein] + ADP + H(+)</text>
        <dbReference type="Rhea" id="RHEA:17989"/>
        <dbReference type="Rhea" id="RHEA-COMP:9863"/>
        <dbReference type="Rhea" id="RHEA-COMP:11604"/>
        <dbReference type="ChEBI" id="CHEBI:15378"/>
        <dbReference type="ChEBI" id="CHEBI:29999"/>
        <dbReference type="ChEBI" id="CHEBI:30616"/>
        <dbReference type="ChEBI" id="CHEBI:83421"/>
        <dbReference type="ChEBI" id="CHEBI:456216"/>
        <dbReference type="EC" id="2.7.11.1"/>
    </reaction>
</comment>
<evidence type="ECO:0000256" key="1">
    <source>
        <dbReference type="ARBA" id="ARBA00012513"/>
    </source>
</evidence>
<proteinExistence type="inferred from homology"/>
<dbReference type="PROSITE" id="PS50011">
    <property type="entry name" value="PROTEIN_KINASE_DOM"/>
    <property type="match status" value="1"/>
</dbReference>
<dbReference type="EC" id="2.7.11.1" evidence="1"/>
<dbReference type="PROSITE" id="PS00107">
    <property type="entry name" value="PROTEIN_KINASE_ATP"/>
    <property type="match status" value="1"/>
</dbReference>
<keyword evidence="5 12" id="KW-0418">Kinase</keyword>
<dbReference type="InterPro" id="IPR017441">
    <property type="entry name" value="Protein_kinase_ATP_BS"/>
</dbReference>
<dbReference type="OrthoDB" id="541276at2759"/>
<comment type="similarity">
    <text evidence="10">Belongs to the protein kinase superfamily.</text>
</comment>
<evidence type="ECO:0000256" key="2">
    <source>
        <dbReference type="ARBA" id="ARBA00022527"/>
    </source>
</evidence>
<dbReference type="PROSITE" id="PS00108">
    <property type="entry name" value="PROTEIN_KINASE_ST"/>
    <property type="match status" value="1"/>
</dbReference>
<evidence type="ECO:0000313" key="13">
    <source>
        <dbReference type="Proteomes" id="UP000320762"/>
    </source>
</evidence>
<evidence type="ECO:0000256" key="6">
    <source>
        <dbReference type="ARBA" id="ARBA00022840"/>
    </source>
</evidence>
<dbReference type="GO" id="GO:0005524">
    <property type="term" value="F:ATP binding"/>
    <property type="evidence" value="ECO:0007669"/>
    <property type="project" value="UniProtKB-UniRule"/>
</dbReference>
<dbReference type="EMBL" id="VDMD01000021">
    <property type="protein sequence ID" value="TRM60644.1"/>
    <property type="molecule type" value="Genomic_DNA"/>
</dbReference>
<accession>A0A550C774</accession>
<dbReference type="Proteomes" id="UP000320762">
    <property type="component" value="Unassembled WGS sequence"/>
</dbReference>
<evidence type="ECO:0000313" key="12">
    <source>
        <dbReference type="EMBL" id="TRM60644.1"/>
    </source>
</evidence>
<dbReference type="STRING" id="97359.A0A550C774"/>
<evidence type="ECO:0000256" key="7">
    <source>
        <dbReference type="ARBA" id="ARBA00047899"/>
    </source>
</evidence>
<keyword evidence="13" id="KW-1185">Reference proteome</keyword>
<dbReference type="InterPro" id="IPR011009">
    <property type="entry name" value="Kinase-like_dom_sf"/>
</dbReference>
<dbReference type="SMART" id="SM00220">
    <property type="entry name" value="S_TKc"/>
    <property type="match status" value="1"/>
</dbReference>
<evidence type="ECO:0000256" key="9">
    <source>
        <dbReference type="PROSITE-ProRule" id="PRU10141"/>
    </source>
</evidence>
<dbReference type="SUPFAM" id="SSF56112">
    <property type="entry name" value="Protein kinase-like (PK-like)"/>
    <property type="match status" value="1"/>
</dbReference>